<evidence type="ECO:0000256" key="3">
    <source>
        <dbReference type="ARBA" id="ARBA00022630"/>
    </source>
</evidence>
<dbReference type="EMBL" id="CP015405">
    <property type="protein sequence ID" value="ANU75346.1"/>
    <property type="molecule type" value="Genomic_DNA"/>
</dbReference>
<comment type="function">
    <text evidence="6">Part of a membrane-bound complex that couples electron transfer with translocation of ions across the membrane.</text>
</comment>
<evidence type="ECO:0000256" key="6">
    <source>
        <dbReference type="HAMAP-Rule" id="MF_00479"/>
    </source>
</evidence>
<dbReference type="HAMAP" id="MF_00479">
    <property type="entry name" value="RsxG_RnfG"/>
    <property type="match status" value="1"/>
</dbReference>
<dbReference type="RefSeq" id="WP_065541553.1">
    <property type="nucleotide sequence ID" value="NZ_CP015405.2"/>
</dbReference>
<reference evidence="8" key="1">
    <citation type="submission" date="2017-04" db="EMBL/GenBank/DDBJ databases">
        <title>Complete Genome Sequences of Twelve Strains of a Stable Defined Moderately Diverse Mouse Microbiota 2 (sDMDMm2).</title>
        <authorList>
            <person name="Uchimura Y."/>
            <person name="Wyss M."/>
            <person name="Brugiroux S."/>
            <person name="Limenitakis J.P."/>
            <person name="Stecher B."/>
            <person name="McCoy K.D."/>
            <person name="Macpherson A.J."/>
        </authorList>
    </citation>
    <scope>NUCLEOTIDE SEQUENCE</scope>
    <source>
        <strain evidence="8">YL58</strain>
    </source>
</reference>
<evidence type="ECO:0000256" key="5">
    <source>
        <dbReference type="ARBA" id="ARBA00022982"/>
    </source>
</evidence>
<feature type="domain" description="FMN-binding" evidence="7">
    <location>
        <begin position="107"/>
        <end position="196"/>
    </location>
</feature>
<evidence type="ECO:0000256" key="4">
    <source>
        <dbReference type="ARBA" id="ARBA00022643"/>
    </source>
</evidence>
<keyword evidence="5 6" id="KW-0249">Electron transport</keyword>
<evidence type="ECO:0000313" key="9">
    <source>
        <dbReference type="Proteomes" id="UP000092574"/>
    </source>
</evidence>
<comment type="subcellular location">
    <subcellularLocation>
        <location evidence="6">Cell membrane</location>
        <topology evidence="6">Single-pass membrane protein</topology>
    </subcellularLocation>
</comment>
<keyword evidence="6" id="KW-1278">Translocase</keyword>
<dbReference type="InterPro" id="IPR007329">
    <property type="entry name" value="FMN-bd"/>
</dbReference>
<dbReference type="AlphaFoldDB" id="A0A1C7I6U5"/>
<keyword evidence="9" id="KW-1185">Reference proteome</keyword>
<dbReference type="InterPro" id="IPR010209">
    <property type="entry name" value="Ion_transpt_RnfG/RsxG"/>
</dbReference>
<keyword evidence="1 6" id="KW-0813">Transport</keyword>
<comment type="subunit">
    <text evidence="6">The complex is composed of six subunits: RnfA, RnfB, RnfC, RnfD, RnfE and RnfG.</text>
</comment>
<dbReference type="EC" id="7.-.-.-" evidence="6"/>
<dbReference type="GO" id="GO:0010181">
    <property type="term" value="F:FMN binding"/>
    <property type="evidence" value="ECO:0007669"/>
    <property type="project" value="InterPro"/>
</dbReference>
<keyword evidence="2 6" id="KW-0597">Phosphoprotein</keyword>
<proteinExistence type="inferred from homology"/>
<evidence type="ECO:0000256" key="2">
    <source>
        <dbReference type="ARBA" id="ARBA00022553"/>
    </source>
</evidence>
<accession>A0A1C7I6U5</accession>
<dbReference type="PANTHER" id="PTHR36118">
    <property type="entry name" value="ION-TRANSLOCATING OXIDOREDUCTASE COMPLEX SUBUNIT G"/>
    <property type="match status" value="1"/>
</dbReference>
<keyword evidence="3 6" id="KW-0285">Flavoprotein</keyword>
<name>A0A1C7I6U5_9FIRM</name>
<keyword evidence="4 6" id="KW-0288">FMN</keyword>
<dbReference type="GO" id="GO:0005886">
    <property type="term" value="C:plasma membrane"/>
    <property type="evidence" value="ECO:0007669"/>
    <property type="project" value="UniProtKB-SubCell"/>
</dbReference>
<gene>
    <name evidence="6" type="primary">rnfG</name>
    <name evidence="8" type="ORF">A4V09_05940</name>
</gene>
<dbReference type="GO" id="GO:0009055">
    <property type="term" value="F:electron transfer activity"/>
    <property type="evidence" value="ECO:0007669"/>
    <property type="project" value="InterPro"/>
</dbReference>
<dbReference type="KEGG" id="byl:A4V09_05940"/>
<feature type="modified residue" description="FMN phosphoryl threonine" evidence="6">
    <location>
        <position position="179"/>
    </location>
</feature>
<evidence type="ECO:0000313" key="8">
    <source>
        <dbReference type="EMBL" id="ANU75346.1"/>
    </source>
</evidence>
<dbReference type="STRING" id="1796616.A4V09_05940"/>
<dbReference type="Proteomes" id="UP000092574">
    <property type="component" value="Chromosome"/>
</dbReference>
<keyword evidence="6" id="KW-1003">Cell membrane</keyword>
<comment type="similarity">
    <text evidence="6">Belongs to the RnfG family.</text>
</comment>
<dbReference type="PIRSF" id="PIRSF006091">
    <property type="entry name" value="E_trnsport_RnfG"/>
    <property type="match status" value="1"/>
</dbReference>
<dbReference type="PANTHER" id="PTHR36118:SF1">
    <property type="entry name" value="ION-TRANSLOCATING OXIDOREDUCTASE COMPLEX SUBUNIT G"/>
    <property type="match status" value="1"/>
</dbReference>
<dbReference type="SMART" id="SM00900">
    <property type="entry name" value="FMN_bind"/>
    <property type="match status" value="1"/>
</dbReference>
<dbReference type="NCBIfam" id="TIGR01947">
    <property type="entry name" value="rnfG"/>
    <property type="match status" value="1"/>
</dbReference>
<organism evidence="8 9">
    <name type="scientific">Blautia pseudococcoides</name>
    <dbReference type="NCBI Taxonomy" id="1796616"/>
    <lineage>
        <taxon>Bacteria</taxon>
        <taxon>Bacillati</taxon>
        <taxon>Bacillota</taxon>
        <taxon>Clostridia</taxon>
        <taxon>Lachnospirales</taxon>
        <taxon>Lachnospiraceae</taxon>
        <taxon>Blautia</taxon>
    </lineage>
</organism>
<keyword evidence="6" id="KW-1133">Transmembrane helix</keyword>
<sequence length="204" mass="21981">MKKNTILKDTLILTAITLISGLLLGLVYQITKDPIAEQKEMKKQEAYMAVFSDADSFEPYIPAEDADLSAYLTENGYTAQTVNEVMKAVDAQGEVLGYAINMTTSEGYGGDITFSMGIKSDGTLNGIEILDISETAGLGMNAQKDEFKDQFKDKKVDKFEVTKTGSQTDSQIDALSGATITSKAMTGGVNAGLCAFQYCVEEAE</sequence>
<dbReference type="Pfam" id="PF04205">
    <property type="entry name" value="FMN_bind"/>
    <property type="match status" value="1"/>
</dbReference>
<evidence type="ECO:0000256" key="1">
    <source>
        <dbReference type="ARBA" id="ARBA00022448"/>
    </source>
</evidence>
<keyword evidence="6" id="KW-0812">Transmembrane</keyword>
<comment type="cofactor">
    <cofactor evidence="6">
        <name>FMN</name>
        <dbReference type="ChEBI" id="CHEBI:58210"/>
    </cofactor>
</comment>
<keyword evidence="6" id="KW-0472">Membrane</keyword>
<protein>
    <recommendedName>
        <fullName evidence="6">Ion-translocating oxidoreductase complex subunit G</fullName>
        <ecNumber evidence="6">7.-.-.-</ecNumber>
    </recommendedName>
    <alternativeName>
        <fullName evidence="6">Rnf electron transport complex subunit G</fullName>
    </alternativeName>
</protein>
<dbReference type="GO" id="GO:0022900">
    <property type="term" value="P:electron transport chain"/>
    <property type="evidence" value="ECO:0007669"/>
    <property type="project" value="UniProtKB-UniRule"/>
</dbReference>
<evidence type="ECO:0000259" key="7">
    <source>
        <dbReference type="SMART" id="SM00900"/>
    </source>
</evidence>
<dbReference type="OrthoDB" id="9787579at2"/>